<feature type="repeat" description="ANK" evidence="3">
    <location>
        <begin position="641"/>
        <end position="673"/>
    </location>
</feature>
<feature type="repeat" description="ANK" evidence="3">
    <location>
        <begin position="674"/>
        <end position="706"/>
    </location>
</feature>
<feature type="repeat" description="ANK" evidence="3">
    <location>
        <begin position="205"/>
        <end position="237"/>
    </location>
</feature>
<dbReference type="PRINTS" id="PR01415">
    <property type="entry name" value="ANKYRIN"/>
</dbReference>
<evidence type="ECO:0000256" key="1">
    <source>
        <dbReference type="ARBA" id="ARBA00022737"/>
    </source>
</evidence>
<dbReference type="InterPro" id="IPR002110">
    <property type="entry name" value="Ankyrin_rpt"/>
</dbReference>
<dbReference type="Pfam" id="PF12796">
    <property type="entry name" value="Ank_2"/>
    <property type="match status" value="8"/>
</dbReference>
<keyword evidence="2 3" id="KW-0040">ANK repeat</keyword>
<feature type="repeat" description="ANK" evidence="3">
    <location>
        <begin position="888"/>
        <end position="916"/>
    </location>
</feature>
<feature type="repeat" description="ANK" evidence="3">
    <location>
        <begin position="608"/>
        <end position="640"/>
    </location>
</feature>
<feature type="repeat" description="ANK" evidence="3">
    <location>
        <begin position="711"/>
        <end position="733"/>
    </location>
</feature>
<feature type="repeat" description="ANK" evidence="3">
    <location>
        <begin position="40"/>
        <end position="72"/>
    </location>
</feature>
<protein>
    <submittedName>
        <fullName evidence="4">Serine/threonine-protein phosphatase 6 regulatory ankyrin repeat subunit C</fullName>
    </submittedName>
</protein>
<accession>A0A672N9N8</accession>
<dbReference type="SUPFAM" id="SSF48403">
    <property type="entry name" value="Ankyrin repeat"/>
    <property type="match status" value="4"/>
</dbReference>
<dbReference type="Ensembl" id="ENSSGRT00000047910.1">
    <property type="protein sequence ID" value="ENSSGRP00000044758.1"/>
    <property type="gene ID" value="ENSSGRG00000023497.1"/>
</dbReference>
<proteinExistence type="predicted"/>
<dbReference type="InterPro" id="IPR036770">
    <property type="entry name" value="Ankyrin_rpt-contain_sf"/>
</dbReference>
<dbReference type="Pfam" id="PF13637">
    <property type="entry name" value="Ank_4"/>
    <property type="match status" value="1"/>
</dbReference>
<dbReference type="PROSITE" id="PS50297">
    <property type="entry name" value="ANK_REP_REGION"/>
    <property type="match status" value="14"/>
</dbReference>
<reference evidence="4" key="1">
    <citation type="submission" date="2025-08" db="UniProtKB">
        <authorList>
            <consortium name="Ensembl"/>
        </authorList>
    </citation>
    <scope>IDENTIFICATION</scope>
</reference>
<evidence type="ECO:0000313" key="5">
    <source>
        <dbReference type="Proteomes" id="UP000472262"/>
    </source>
</evidence>
<sequence>HPPFPPLLQTPLVQAIFNRNVDEVKLFLHKKDEVNALDQERRTPLHAAAWLGDVHIMELLISAGANVNAKDHVWLTPLHRAAASRNERAVGLLLRKGADVTVRDKFWQTPLHIAAANRATRCIEALLPHVSSLNMADRTGRAPLHHAAQSGYQEMVKLLLNKGANLSASDKKDRQPIHWAAYLGHLDVVKLLVSQGSDKSCKDKRGYTPLHAAAASGHVDVVKYLLRNGAEIDEPNAFGNTALHVACYTGQEAVANELVNRGANVNQPNHRGYTPLHLAAVSTNGALCLELLVNNGADVNMQVWIGKWEWFINALEKPFAHGSHSWTFHSLSDPYSKWLVTFLFHSISNSFCCGEIDCVDRYGNTPLHVAAKYGHENVECLNLLLSSGADMNKKDKFGRTPLHYAAANGRYQCAVVLVGAGAEVNERDRSGCTPLHYSAASTAFCRTDRPHASTHQNQEDGEKESFLCVEHLLDNGADPSLCNTKGYSAVHYAAAHGNKQNLELVRLIFHFNIVESGHWECVTVLIESGAYVDACDPVGRSVLYVASQRGHARCVELLLCQSASCLLTEHRSKWGPLHVAAANGHSECLRMLLCSEGGADLVNVTDAEGQTPLMLAVLGGHTDCVHLLLERGACPDMGDRRGRTALHRGAVMGREDCITALLSHSVSVLSRDFQGRTAVHLAASCGHADILSNLLSAADHSHPHDPITDRHGYTPAHWAAYHGHEDCLDVLLELKPCSIQEGNPFTPLHCALINGHSGSAELLLESSVCNSLVNIRDAKGRLVTPLHAAAVAEDVAGLQLVLRHGADINAVDHSGRSALMVAADNGQSGAVVISDFLAKADLSLLDVNKNTALHLACKTTHFTCNSIRINWTNILKSFSTSFSLYFRPLHIAARNGLATVVQALLNRGATVLAVDEEGHTPALACASNKAVADCLALILSTMKPSSSTSSSSSPSSPSLNLLKHCGITAVCPPLPNGGLRHGYVKDRHGATIGLDGYLTE</sequence>
<evidence type="ECO:0000313" key="4">
    <source>
        <dbReference type="Ensembl" id="ENSSGRP00000044758.1"/>
    </source>
</evidence>
<feature type="repeat" description="ANK" evidence="3">
    <location>
        <begin position="362"/>
        <end position="396"/>
    </location>
</feature>
<feature type="repeat" description="ANK" evidence="3">
    <location>
        <begin position="781"/>
        <end position="813"/>
    </location>
</feature>
<dbReference type="PROSITE" id="PS50088">
    <property type="entry name" value="ANK_REPEAT"/>
    <property type="match status" value="16"/>
</dbReference>
<evidence type="ECO:0000256" key="3">
    <source>
        <dbReference type="PROSITE-ProRule" id="PRU00023"/>
    </source>
</evidence>
<feature type="repeat" description="ANK" evidence="3">
    <location>
        <begin position="172"/>
        <end position="204"/>
    </location>
</feature>
<dbReference type="PANTHER" id="PTHR24198">
    <property type="entry name" value="ANKYRIN REPEAT AND PROTEIN KINASE DOMAIN-CONTAINING PROTEIN"/>
    <property type="match status" value="1"/>
</dbReference>
<feature type="repeat" description="ANK" evidence="3">
    <location>
        <begin position="76"/>
        <end position="105"/>
    </location>
</feature>
<name>A0A672N9N8_SINGR</name>
<gene>
    <name evidence="4" type="primary">LOC107594018</name>
</gene>
<feature type="repeat" description="ANK" evidence="3">
    <location>
        <begin position="238"/>
        <end position="270"/>
    </location>
</feature>
<dbReference type="Gene3D" id="1.25.40.20">
    <property type="entry name" value="Ankyrin repeat-containing domain"/>
    <property type="match status" value="11"/>
</dbReference>
<dbReference type="PANTHER" id="PTHR24198:SF192">
    <property type="entry name" value="SERINE_THREONINE-PROTEIN PHOSPHATASE 6 REGULATORY ANKYRIN REPEAT SUBUNIT A"/>
    <property type="match status" value="1"/>
</dbReference>
<feature type="repeat" description="ANK" evidence="3">
    <location>
        <begin position="271"/>
        <end position="304"/>
    </location>
</feature>
<organism evidence="4 5">
    <name type="scientific">Sinocyclocheilus grahami</name>
    <name type="common">Dianchi golden-line fish</name>
    <name type="synonym">Barbus grahami</name>
    <dbReference type="NCBI Taxonomy" id="75366"/>
    <lineage>
        <taxon>Eukaryota</taxon>
        <taxon>Metazoa</taxon>
        <taxon>Chordata</taxon>
        <taxon>Craniata</taxon>
        <taxon>Vertebrata</taxon>
        <taxon>Euteleostomi</taxon>
        <taxon>Actinopterygii</taxon>
        <taxon>Neopterygii</taxon>
        <taxon>Teleostei</taxon>
        <taxon>Ostariophysi</taxon>
        <taxon>Cypriniformes</taxon>
        <taxon>Cyprinidae</taxon>
        <taxon>Cyprininae</taxon>
        <taxon>Sinocyclocheilus</taxon>
    </lineage>
</organism>
<dbReference type="AlphaFoldDB" id="A0A672N9N8"/>
<evidence type="ECO:0000256" key="2">
    <source>
        <dbReference type="ARBA" id="ARBA00023043"/>
    </source>
</evidence>
<keyword evidence="5" id="KW-1185">Reference proteome</keyword>
<feature type="repeat" description="ANK" evidence="3">
    <location>
        <begin position="106"/>
        <end position="138"/>
    </location>
</feature>
<feature type="repeat" description="ANK" evidence="3">
    <location>
        <begin position="397"/>
        <end position="429"/>
    </location>
</feature>
<reference evidence="4" key="2">
    <citation type="submission" date="2025-09" db="UniProtKB">
        <authorList>
            <consortium name="Ensembl"/>
        </authorList>
    </citation>
    <scope>IDENTIFICATION</scope>
</reference>
<dbReference type="SMART" id="SM00248">
    <property type="entry name" value="ANK"/>
    <property type="match status" value="23"/>
</dbReference>
<keyword evidence="1" id="KW-0677">Repeat</keyword>
<feature type="repeat" description="ANK" evidence="3">
    <location>
        <begin position="139"/>
        <end position="171"/>
    </location>
</feature>
<dbReference type="Proteomes" id="UP000472262">
    <property type="component" value="Unassembled WGS sequence"/>
</dbReference>
<dbReference type="Pfam" id="PF00023">
    <property type="entry name" value="Ank"/>
    <property type="match status" value="2"/>
</dbReference>